<reference evidence="3" key="1">
    <citation type="submission" date="2020-10" db="EMBL/GenBank/DDBJ databases">
        <authorList>
            <person name="Gilroy R."/>
        </authorList>
    </citation>
    <scope>NUCLEOTIDE SEQUENCE</scope>
    <source>
        <strain evidence="3">CHK181-108</strain>
    </source>
</reference>
<keyword evidence="2" id="KW-1133">Transmembrane helix</keyword>
<keyword evidence="2" id="KW-0812">Transmembrane</keyword>
<keyword evidence="1" id="KW-0175">Coiled coil</keyword>
<dbReference type="Proteomes" id="UP000824165">
    <property type="component" value="Unassembled WGS sequence"/>
</dbReference>
<feature type="coiled-coil region" evidence="1">
    <location>
        <begin position="61"/>
        <end position="102"/>
    </location>
</feature>
<feature type="transmembrane region" description="Helical" evidence="2">
    <location>
        <begin position="12"/>
        <end position="31"/>
    </location>
</feature>
<keyword evidence="2" id="KW-0472">Membrane</keyword>
<evidence type="ECO:0000256" key="2">
    <source>
        <dbReference type="SAM" id="Phobius"/>
    </source>
</evidence>
<gene>
    <name evidence="3" type="ORF">IAA60_03615</name>
</gene>
<evidence type="ECO:0000256" key="1">
    <source>
        <dbReference type="SAM" id="Coils"/>
    </source>
</evidence>
<sequence>MAANKNNNKSMFLYTALIFVVAIILIVLSFFGQANVEKSQPGISATLEPAGQLSETITERAAVLSEENMKLIEENKQLTEENEKLEARLKNSEALSAAANCMALNDKEGARKAAESVNKEILGESELSLMGAVEAFINSEQ</sequence>
<evidence type="ECO:0000313" key="3">
    <source>
        <dbReference type="EMBL" id="HIT84978.1"/>
    </source>
</evidence>
<name>A0A9D1KNX1_9FIRM</name>
<protein>
    <submittedName>
        <fullName evidence="3">Uncharacterized protein</fullName>
    </submittedName>
</protein>
<evidence type="ECO:0000313" key="4">
    <source>
        <dbReference type="Proteomes" id="UP000824165"/>
    </source>
</evidence>
<dbReference type="EMBL" id="DVLU01000030">
    <property type="protein sequence ID" value="HIT84978.1"/>
    <property type="molecule type" value="Genomic_DNA"/>
</dbReference>
<organism evidence="3 4">
    <name type="scientific">Candidatus Ornithomonoglobus intestinigallinarum</name>
    <dbReference type="NCBI Taxonomy" id="2840894"/>
    <lineage>
        <taxon>Bacteria</taxon>
        <taxon>Bacillati</taxon>
        <taxon>Bacillota</taxon>
        <taxon>Clostridia</taxon>
        <taxon>Candidatus Ornithomonoglobus</taxon>
    </lineage>
</organism>
<dbReference type="AlphaFoldDB" id="A0A9D1KNX1"/>
<comment type="caution">
    <text evidence="3">The sequence shown here is derived from an EMBL/GenBank/DDBJ whole genome shotgun (WGS) entry which is preliminary data.</text>
</comment>
<proteinExistence type="predicted"/>
<reference evidence="3" key="2">
    <citation type="journal article" date="2021" name="PeerJ">
        <title>Extensive microbial diversity within the chicken gut microbiome revealed by metagenomics and culture.</title>
        <authorList>
            <person name="Gilroy R."/>
            <person name="Ravi A."/>
            <person name="Getino M."/>
            <person name="Pursley I."/>
            <person name="Horton D.L."/>
            <person name="Alikhan N.F."/>
            <person name="Baker D."/>
            <person name="Gharbi K."/>
            <person name="Hall N."/>
            <person name="Watson M."/>
            <person name="Adriaenssens E.M."/>
            <person name="Foster-Nyarko E."/>
            <person name="Jarju S."/>
            <person name="Secka A."/>
            <person name="Antonio M."/>
            <person name="Oren A."/>
            <person name="Chaudhuri R.R."/>
            <person name="La Ragione R."/>
            <person name="Hildebrand F."/>
            <person name="Pallen M.J."/>
        </authorList>
    </citation>
    <scope>NUCLEOTIDE SEQUENCE</scope>
    <source>
        <strain evidence="3">CHK181-108</strain>
    </source>
</reference>
<accession>A0A9D1KNX1</accession>